<name>A0A4R0GLV0_9ENTR</name>
<dbReference type="OrthoDB" id="6282430at2"/>
<organism evidence="1 2">
    <name type="scientific">Kosakonia quasisacchari</name>
    <dbReference type="NCBI Taxonomy" id="2529380"/>
    <lineage>
        <taxon>Bacteria</taxon>
        <taxon>Pseudomonadati</taxon>
        <taxon>Pseudomonadota</taxon>
        <taxon>Gammaproteobacteria</taxon>
        <taxon>Enterobacterales</taxon>
        <taxon>Enterobacteriaceae</taxon>
        <taxon>Kosakonia</taxon>
    </lineage>
</organism>
<sequence length="272" mass="30058">MGLLMSRLFGDTDSNLSVQTQLTKDTMGMSSVNFLTNNDRNTLAGLYAQAQQQGTDLRYVDDLARDLGDYRMFGGVMANLNNGNMYDNSGHVLTYKFTAEDEVTASRILNGGKISGSVLDDGFVRYELDPGYSPSHLANFQFIESIVNQAGQNHADKEQVSDAQLSVYQQKGNQNFIVEAASEATLKIPEPDFGSVNGKFFVTATGLKHGFRLEGGKVVQHPVDVFQNLSKTPKTLLDYFLKADEADKKTTGITQPLFNFFYPSETLTENQK</sequence>
<evidence type="ECO:0000313" key="2">
    <source>
        <dbReference type="Proteomes" id="UP000291793"/>
    </source>
</evidence>
<accession>A0A4R0GLV0</accession>
<proteinExistence type="predicted"/>
<reference evidence="1 2" key="1">
    <citation type="submission" date="2019-02" db="EMBL/GenBank/DDBJ databases">
        <title>The draft genome of Kosakonia quasisacchari strain WCHKQ120001.</title>
        <authorList>
            <person name="Wang C."/>
            <person name="Feng Y."/>
            <person name="Zong Z."/>
        </authorList>
    </citation>
    <scope>NUCLEOTIDE SEQUENCE [LARGE SCALE GENOMIC DNA]</scope>
    <source>
        <strain evidence="1 2">WCHKQ120001</strain>
    </source>
</reference>
<evidence type="ECO:0000313" key="1">
    <source>
        <dbReference type="EMBL" id="TCB96388.1"/>
    </source>
</evidence>
<comment type="caution">
    <text evidence="1">The sequence shown here is derived from an EMBL/GenBank/DDBJ whole genome shotgun (WGS) entry which is preliminary data.</text>
</comment>
<dbReference type="Proteomes" id="UP000291793">
    <property type="component" value="Unassembled WGS sequence"/>
</dbReference>
<dbReference type="EMBL" id="SJOP01000039">
    <property type="protein sequence ID" value="TCB96388.1"/>
    <property type="molecule type" value="Genomic_DNA"/>
</dbReference>
<keyword evidence="2" id="KW-1185">Reference proteome</keyword>
<gene>
    <name evidence="1" type="ORF">E0L21_24025</name>
</gene>
<dbReference type="AlphaFoldDB" id="A0A4R0GLV0"/>
<protein>
    <submittedName>
        <fullName evidence="1">Uncharacterized protein</fullName>
    </submittedName>
</protein>